<evidence type="ECO:0000256" key="1">
    <source>
        <dbReference type="SAM" id="MobiDB-lite"/>
    </source>
</evidence>
<feature type="compositionally biased region" description="Basic and acidic residues" evidence="1">
    <location>
        <begin position="189"/>
        <end position="212"/>
    </location>
</feature>
<proteinExistence type="predicted"/>
<feature type="region of interest" description="Disordered" evidence="1">
    <location>
        <begin position="159"/>
        <end position="219"/>
    </location>
</feature>
<feature type="compositionally biased region" description="Acidic residues" evidence="1">
    <location>
        <begin position="159"/>
        <end position="173"/>
    </location>
</feature>
<organism evidence="2">
    <name type="scientific">viral metagenome</name>
    <dbReference type="NCBI Taxonomy" id="1070528"/>
    <lineage>
        <taxon>unclassified sequences</taxon>
        <taxon>metagenomes</taxon>
        <taxon>organismal metagenomes</taxon>
    </lineage>
</organism>
<feature type="compositionally biased region" description="Low complexity" evidence="1">
    <location>
        <begin position="174"/>
        <end position="184"/>
    </location>
</feature>
<dbReference type="AlphaFoldDB" id="A0A6C0AQP1"/>
<protein>
    <recommendedName>
        <fullName evidence="3">S1-like domain-containing protein</fullName>
    </recommendedName>
</protein>
<dbReference type="Gene3D" id="2.40.50.140">
    <property type="entry name" value="Nucleic acid-binding proteins"/>
    <property type="match status" value="1"/>
</dbReference>
<dbReference type="InterPro" id="IPR012340">
    <property type="entry name" value="NA-bd_OB-fold"/>
</dbReference>
<evidence type="ECO:0000313" key="2">
    <source>
        <dbReference type="EMBL" id="QHS81813.1"/>
    </source>
</evidence>
<evidence type="ECO:0008006" key="3">
    <source>
        <dbReference type="Google" id="ProtNLM"/>
    </source>
</evidence>
<sequence>MPGKSNSQANKGKGLNRKDSRGLAANVKIMDQAVAEGIEENSMRFGKITKSVGNSRFLVDLSDGRSANALCRDVLRAKGSCGLGMGTIVLVSLPNWEKEEQIFKATGISVKNPVAYIEGVVNTKKWLDAFKDAGYIPERFTAEMSADGEGEAGFVFEAESEEEEEEEEEDEEGNVVVSNSAAATKPKKAAPEKGAKDKRTKAQEGRVKKDNETLNIDDI</sequence>
<accession>A0A6C0AQP1</accession>
<reference evidence="2" key="1">
    <citation type="journal article" date="2020" name="Nature">
        <title>Giant virus diversity and host interactions through global metagenomics.</title>
        <authorList>
            <person name="Schulz F."/>
            <person name="Roux S."/>
            <person name="Paez-Espino D."/>
            <person name="Jungbluth S."/>
            <person name="Walsh D.A."/>
            <person name="Denef V.J."/>
            <person name="McMahon K.D."/>
            <person name="Konstantinidis K.T."/>
            <person name="Eloe-Fadrosh E.A."/>
            <person name="Kyrpides N.C."/>
            <person name="Woyke T."/>
        </authorList>
    </citation>
    <scope>NUCLEOTIDE SEQUENCE</scope>
    <source>
        <strain evidence="2">GVMAG-S-1101164-72</strain>
    </source>
</reference>
<name>A0A6C0AQP1_9ZZZZ</name>
<dbReference type="EMBL" id="MN740760">
    <property type="protein sequence ID" value="QHS81813.1"/>
    <property type="molecule type" value="Genomic_DNA"/>
</dbReference>